<evidence type="ECO:0000313" key="2">
    <source>
        <dbReference type="Proteomes" id="UP000091956"/>
    </source>
</evidence>
<dbReference type="AlphaFoldDB" id="A0A1B8GGK7"/>
<proteinExistence type="predicted"/>
<organism evidence="1 2">
    <name type="scientific">Pseudogymnoascus verrucosus</name>
    <dbReference type="NCBI Taxonomy" id="342668"/>
    <lineage>
        <taxon>Eukaryota</taxon>
        <taxon>Fungi</taxon>
        <taxon>Dikarya</taxon>
        <taxon>Ascomycota</taxon>
        <taxon>Pezizomycotina</taxon>
        <taxon>Leotiomycetes</taxon>
        <taxon>Thelebolales</taxon>
        <taxon>Thelebolaceae</taxon>
        <taxon>Pseudogymnoascus</taxon>
    </lineage>
</organism>
<accession>A0A1B8GGK7</accession>
<reference evidence="2" key="2">
    <citation type="journal article" date="2018" name="Nat. Commun.">
        <title>Extreme sensitivity to ultraviolet light in the fungal pathogen causing white-nose syndrome of bats.</title>
        <authorList>
            <person name="Palmer J.M."/>
            <person name="Drees K.P."/>
            <person name="Foster J.T."/>
            <person name="Lindner D.L."/>
        </authorList>
    </citation>
    <scope>NUCLEOTIDE SEQUENCE [LARGE SCALE GENOMIC DNA]</scope>
    <source>
        <strain evidence="2">UAMH 10579</strain>
    </source>
</reference>
<name>A0A1B8GGK7_9PEZI</name>
<dbReference type="GeneID" id="28840833"/>
<evidence type="ECO:0000313" key="1">
    <source>
        <dbReference type="EMBL" id="OBT94979.2"/>
    </source>
</evidence>
<sequence length="73" mass="8026">MARYTSPYNKNTNGHSPQAIWQKVRVSLFNADRGDTDSILNLIPAEKVVAVKKPRSVRTGGNPDMCFGSCCRG</sequence>
<reference evidence="1 2" key="1">
    <citation type="submission" date="2016-03" db="EMBL/GenBank/DDBJ databases">
        <title>Comparative genomics of Pseudogymnoascus destructans, the fungus causing white-nose syndrome of bats.</title>
        <authorList>
            <person name="Palmer J.M."/>
            <person name="Drees K.P."/>
            <person name="Foster J.T."/>
            <person name="Lindner D.L."/>
        </authorList>
    </citation>
    <scope>NUCLEOTIDE SEQUENCE [LARGE SCALE GENOMIC DNA]</scope>
    <source>
        <strain evidence="1 2">UAMH 10579</strain>
    </source>
</reference>
<dbReference type="RefSeq" id="XP_059319553.1">
    <property type="nucleotide sequence ID" value="XM_059463882.1"/>
</dbReference>
<dbReference type="Proteomes" id="UP000091956">
    <property type="component" value="Unassembled WGS sequence"/>
</dbReference>
<protein>
    <submittedName>
        <fullName evidence="1">Uncharacterized protein</fullName>
    </submittedName>
</protein>
<gene>
    <name evidence="1" type="ORF">VE01_07447</name>
</gene>
<dbReference type="EMBL" id="KV460239">
    <property type="protein sequence ID" value="OBT94979.2"/>
    <property type="molecule type" value="Genomic_DNA"/>
</dbReference>
<keyword evidence="2" id="KW-1185">Reference proteome</keyword>